<dbReference type="PANTHER" id="PTHR42648">
    <property type="entry name" value="TRANSPOSASE, PUTATIVE-RELATED"/>
    <property type="match status" value="1"/>
</dbReference>
<comment type="caution">
    <text evidence="11">The sequence shown here is derived from an EMBL/GenBank/DDBJ whole genome shotgun (WGS) entry which is preliminary data.</text>
</comment>
<dbReference type="SUPFAM" id="SSF53098">
    <property type="entry name" value="Ribonuclease H-like"/>
    <property type="match status" value="1"/>
</dbReference>
<proteinExistence type="predicted"/>
<keyword evidence="8" id="KW-0808">Transferase</keyword>
<keyword evidence="8" id="KW-0548">Nucleotidyltransferase</keyword>
<dbReference type="GO" id="GO:0004519">
    <property type="term" value="F:endonuclease activity"/>
    <property type="evidence" value="ECO:0007669"/>
    <property type="project" value="UniProtKB-KW"/>
</dbReference>
<keyword evidence="7" id="KW-0695">RNA-directed DNA polymerase</keyword>
<keyword evidence="2" id="KW-0479">Metal-binding</keyword>
<keyword evidence="9" id="KW-0233">DNA recombination</keyword>
<dbReference type="GO" id="GO:0003964">
    <property type="term" value="F:RNA-directed DNA polymerase activity"/>
    <property type="evidence" value="ECO:0007669"/>
    <property type="project" value="UniProtKB-KW"/>
</dbReference>
<dbReference type="GO" id="GO:0003676">
    <property type="term" value="F:nucleic acid binding"/>
    <property type="evidence" value="ECO:0007669"/>
    <property type="project" value="InterPro"/>
</dbReference>
<dbReference type="Proteomes" id="UP000469452">
    <property type="component" value="Unassembled WGS sequence"/>
</dbReference>
<evidence type="ECO:0000256" key="5">
    <source>
        <dbReference type="ARBA" id="ARBA00022842"/>
    </source>
</evidence>
<dbReference type="Gene3D" id="3.30.420.10">
    <property type="entry name" value="Ribonuclease H-like superfamily/Ribonuclease H"/>
    <property type="match status" value="1"/>
</dbReference>
<dbReference type="InterPro" id="IPR012337">
    <property type="entry name" value="RNaseH-like_sf"/>
</dbReference>
<dbReference type="InterPro" id="IPR036397">
    <property type="entry name" value="RNaseH_sf"/>
</dbReference>
<keyword evidence="8" id="KW-0239">DNA-directed DNA polymerase</keyword>
<feature type="non-terminal residue" evidence="11">
    <location>
        <position position="197"/>
    </location>
</feature>
<keyword evidence="5" id="KW-0460">Magnesium</keyword>
<keyword evidence="3" id="KW-0255">Endonuclease</keyword>
<protein>
    <recommendedName>
        <fullName evidence="10">Retroviral polymerase SH3-like domain-containing protein</fullName>
    </recommendedName>
</protein>
<dbReference type="EMBL" id="VJMI01004671">
    <property type="protein sequence ID" value="KAF0772293.1"/>
    <property type="molecule type" value="Genomic_DNA"/>
</dbReference>
<dbReference type="AlphaFoldDB" id="A0A6A5AZB1"/>
<gene>
    <name evidence="11" type="ORF">AaE_002316</name>
</gene>
<evidence type="ECO:0000256" key="2">
    <source>
        <dbReference type="ARBA" id="ARBA00022723"/>
    </source>
</evidence>
<feature type="domain" description="Retroviral polymerase SH3-like" evidence="10">
    <location>
        <begin position="135"/>
        <end position="194"/>
    </location>
</feature>
<evidence type="ECO:0000256" key="7">
    <source>
        <dbReference type="ARBA" id="ARBA00022918"/>
    </source>
</evidence>
<dbReference type="PANTHER" id="PTHR42648:SF11">
    <property type="entry name" value="TRANSPOSON TY4-P GAG-POL POLYPROTEIN"/>
    <property type="match status" value="1"/>
</dbReference>
<dbReference type="GO" id="GO:0006310">
    <property type="term" value="P:DNA recombination"/>
    <property type="evidence" value="ECO:0007669"/>
    <property type="project" value="UniProtKB-KW"/>
</dbReference>
<keyword evidence="1" id="KW-0540">Nuclease</keyword>
<evidence type="ECO:0000256" key="6">
    <source>
        <dbReference type="ARBA" id="ARBA00022908"/>
    </source>
</evidence>
<evidence type="ECO:0000259" key="10">
    <source>
        <dbReference type="Pfam" id="PF25597"/>
    </source>
</evidence>
<dbReference type="GO" id="GO:0016787">
    <property type="term" value="F:hydrolase activity"/>
    <property type="evidence" value="ECO:0007669"/>
    <property type="project" value="UniProtKB-KW"/>
</dbReference>
<dbReference type="InterPro" id="IPR057670">
    <property type="entry name" value="SH3_retrovirus"/>
</dbReference>
<dbReference type="Pfam" id="PF25597">
    <property type="entry name" value="SH3_retrovirus"/>
    <property type="match status" value="1"/>
</dbReference>
<dbReference type="GO" id="GO:0015074">
    <property type="term" value="P:DNA integration"/>
    <property type="evidence" value="ECO:0007669"/>
    <property type="project" value="UniProtKB-KW"/>
</dbReference>
<name>A0A6A5AZB1_APHAT</name>
<dbReference type="GO" id="GO:0003887">
    <property type="term" value="F:DNA-directed DNA polymerase activity"/>
    <property type="evidence" value="ECO:0007669"/>
    <property type="project" value="UniProtKB-KW"/>
</dbReference>
<evidence type="ECO:0000256" key="1">
    <source>
        <dbReference type="ARBA" id="ARBA00022722"/>
    </source>
</evidence>
<organism evidence="11 12">
    <name type="scientific">Aphanomyces astaci</name>
    <name type="common">Crayfish plague agent</name>
    <dbReference type="NCBI Taxonomy" id="112090"/>
    <lineage>
        <taxon>Eukaryota</taxon>
        <taxon>Sar</taxon>
        <taxon>Stramenopiles</taxon>
        <taxon>Oomycota</taxon>
        <taxon>Saprolegniomycetes</taxon>
        <taxon>Saprolegniales</taxon>
        <taxon>Verrucalvaceae</taxon>
        <taxon>Aphanomyces</taxon>
    </lineage>
</organism>
<keyword evidence="4" id="KW-0378">Hydrolase</keyword>
<evidence type="ECO:0000256" key="9">
    <source>
        <dbReference type="ARBA" id="ARBA00023172"/>
    </source>
</evidence>
<dbReference type="InterPro" id="IPR039537">
    <property type="entry name" value="Retrotran_Ty1/copia-like"/>
</dbReference>
<keyword evidence="6" id="KW-0229">DNA integration</keyword>
<dbReference type="VEuPathDB" id="FungiDB:H257_16000"/>
<dbReference type="GO" id="GO:0046872">
    <property type="term" value="F:metal ion binding"/>
    <property type="evidence" value="ECO:0007669"/>
    <property type="project" value="UniProtKB-KW"/>
</dbReference>
<evidence type="ECO:0000256" key="3">
    <source>
        <dbReference type="ARBA" id="ARBA00022759"/>
    </source>
</evidence>
<evidence type="ECO:0000256" key="8">
    <source>
        <dbReference type="ARBA" id="ARBA00022932"/>
    </source>
</evidence>
<evidence type="ECO:0000313" key="12">
    <source>
        <dbReference type="Proteomes" id="UP000469452"/>
    </source>
</evidence>
<evidence type="ECO:0000256" key="4">
    <source>
        <dbReference type="ARBA" id="ARBA00022801"/>
    </source>
</evidence>
<evidence type="ECO:0000313" key="11">
    <source>
        <dbReference type="EMBL" id="KAF0772293.1"/>
    </source>
</evidence>
<reference evidence="11 12" key="1">
    <citation type="submission" date="2019-06" db="EMBL/GenBank/DDBJ databases">
        <title>Genomics analysis of Aphanomyces spp. identifies a new class of oomycete effector associated with host adaptation.</title>
        <authorList>
            <person name="Gaulin E."/>
        </authorList>
    </citation>
    <scope>NUCLEOTIDE SEQUENCE [LARGE SCALE GENOMIC DNA]</scope>
    <source>
        <strain evidence="11 12">E</strain>
    </source>
</reference>
<sequence length="197" mass="22890">MQKRADLYDKYSAFCRDARQRYSSDVIELCYHHSPSSEFEEIQALQMDNAKEYVKLVARIQSEYGTRLTYTNAYTPTQNPVDERRMGMIVTMARSMLLHVFLMNILPSTTISGDTPYRLWHQSHPDYARLRVLGCVAYAHVNIPMRVNKLSPRGMLCMYIGLPETSRGFKLLNIDTHFVLTSRDVTFVEHQFPLLKS</sequence>
<accession>A0A6A5AZB1</accession>